<comment type="similarity">
    <text evidence="1">Belongs to the leguminous lectin family.</text>
</comment>
<dbReference type="EMBL" id="JAUJYO010000015">
    <property type="protein sequence ID" value="KAK1296269.1"/>
    <property type="molecule type" value="Genomic_DNA"/>
</dbReference>
<gene>
    <name evidence="5" type="ORF">QJS10_CPB15g02101</name>
</gene>
<keyword evidence="6" id="KW-1185">Reference proteome</keyword>
<feature type="signal peptide" evidence="3">
    <location>
        <begin position="1"/>
        <end position="19"/>
    </location>
</feature>
<keyword evidence="2" id="KW-0430">Lectin</keyword>
<evidence type="ECO:0000313" key="6">
    <source>
        <dbReference type="Proteomes" id="UP001180020"/>
    </source>
</evidence>
<dbReference type="InterPro" id="IPR013320">
    <property type="entry name" value="ConA-like_dom_sf"/>
</dbReference>
<dbReference type="AlphaFoldDB" id="A0AAV9D6B7"/>
<reference evidence="5" key="2">
    <citation type="submission" date="2023-06" db="EMBL/GenBank/DDBJ databases">
        <authorList>
            <person name="Ma L."/>
            <person name="Liu K.-W."/>
            <person name="Li Z."/>
            <person name="Hsiao Y.-Y."/>
            <person name="Qi Y."/>
            <person name="Fu T."/>
            <person name="Tang G."/>
            <person name="Zhang D."/>
            <person name="Sun W.-H."/>
            <person name="Liu D.-K."/>
            <person name="Li Y."/>
            <person name="Chen G.-Z."/>
            <person name="Liu X.-D."/>
            <person name="Liao X.-Y."/>
            <person name="Jiang Y.-T."/>
            <person name="Yu X."/>
            <person name="Hao Y."/>
            <person name="Huang J."/>
            <person name="Zhao X.-W."/>
            <person name="Ke S."/>
            <person name="Chen Y.-Y."/>
            <person name="Wu W.-L."/>
            <person name="Hsu J.-L."/>
            <person name="Lin Y.-F."/>
            <person name="Huang M.-D."/>
            <person name="Li C.-Y."/>
            <person name="Huang L."/>
            <person name="Wang Z.-W."/>
            <person name="Zhao X."/>
            <person name="Zhong W.-Y."/>
            <person name="Peng D.-H."/>
            <person name="Ahmad S."/>
            <person name="Lan S."/>
            <person name="Zhang J.-S."/>
            <person name="Tsai W.-C."/>
            <person name="Van De Peer Y."/>
            <person name="Liu Z.-J."/>
        </authorList>
    </citation>
    <scope>NUCLEOTIDE SEQUENCE</scope>
    <source>
        <strain evidence="5">CP</strain>
        <tissue evidence="5">Leaves</tissue>
    </source>
</reference>
<sequence length="149" mass="16429">MASPLVFLLLHHLISSADSTHFNFPSFNPNTLKIIYSGDATPSNGYIGLTRNKYDSSLNYSRGRAIFDQSVPLWNPITRDLADFTTHFTFRIIKDIGSQTWSDGFVFFLSPNGSVIPSNSTGGNLGMVGRDCDGSGVRTPVPPREEWTP</sequence>
<dbReference type="InterPro" id="IPR050258">
    <property type="entry name" value="Leguminous_Lectin"/>
</dbReference>
<feature type="domain" description="Legume lectin" evidence="4">
    <location>
        <begin position="20"/>
        <end position="132"/>
    </location>
</feature>
<dbReference type="Pfam" id="PF00139">
    <property type="entry name" value="Lectin_legB"/>
    <property type="match status" value="1"/>
</dbReference>
<name>A0AAV9D6B7_ACOCL</name>
<dbReference type="InterPro" id="IPR001220">
    <property type="entry name" value="Legume_lectin_dom"/>
</dbReference>
<comment type="caution">
    <text evidence="5">The sequence shown here is derived from an EMBL/GenBank/DDBJ whole genome shotgun (WGS) entry which is preliminary data.</text>
</comment>
<evidence type="ECO:0000259" key="4">
    <source>
        <dbReference type="Pfam" id="PF00139"/>
    </source>
</evidence>
<evidence type="ECO:0000256" key="3">
    <source>
        <dbReference type="SAM" id="SignalP"/>
    </source>
</evidence>
<reference evidence="5" key="1">
    <citation type="journal article" date="2023" name="Nat. Commun.">
        <title>Diploid and tetraploid genomes of Acorus and the evolution of monocots.</title>
        <authorList>
            <person name="Ma L."/>
            <person name="Liu K.W."/>
            <person name="Li Z."/>
            <person name="Hsiao Y.Y."/>
            <person name="Qi Y."/>
            <person name="Fu T."/>
            <person name="Tang G.D."/>
            <person name="Zhang D."/>
            <person name="Sun W.H."/>
            <person name="Liu D.K."/>
            <person name="Li Y."/>
            <person name="Chen G.Z."/>
            <person name="Liu X.D."/>
            <person name="Liao X.Y."/>
            <person name="Jiang Y.T."/>
            <person name="Yu X."/>
            <person name="Hao Y."/>
            <person name="Huang J."/>
            <person name="Zhao X.W."/>
            <person name="Ke S."/>
            <person name="Chen Y.Y."/>
            <person name="Wu W.L."/>
            <person name="Hsu J.L."/>
            <person name="Lin Y.F."/>
            <person name="Huang M.D."/>
            <person name="Li C.Y."/>
            <person name="Huang L."/>
            <person name="Wang Z.W."/>
            <person name="Zhao X."/>
            <person name="Zhong W.Y."/>
            <person name="Peng D.H."/>
            <person name="Ahmad S."/>
            <person name="Lan S."/>
            <person name="Zhang J.S."/>
            <person name="Tsai W.C."/>
            <person name="Van de Peer Y."/>
            <person name="Liu Z.J."/>
        </authorList>
    </citation>
    <scope>NUCLEOTIDE SEQUENCE</scope>
    <source>
        <strain evidence="5">CP</strain>
    </source>
</reference>
<keyword evidence="3" id="KW-0732">Signal</keyword>
<accession>A0AAV9D6B7</accession>
<dbReference type="GO" id="GO:0030246">
    <property type="term" value="F:carbohydrate binding"/>
    <property type="evidence" value="ECO:0007669"/>
    <property type="project" value="UniProtKB-KW"/>
</dbReference>
<proteinExistence type="inferred from homology"/>
<protein>
    <recommendedName>
        <fullName evidence="4">Legume lectin domain-containing protein</fullName>
    </recommendedName>
</protein>
<dbReference type="Gene3D" id="2.60.120.200">
    <property type="match status" value="1"/>
</dbReference>
<organism evidence="5 6">
    <name type="scientific">Acorus calamus</name>
    <name type="common">Sweet flag</name>
    <dbReference type="NCBI Taxonomy" id="4465"/>
    <lineage>
        <taxon>Eukaryota</taxon>
        <taxon>Viridiplantae</taxon>
        <taxon>Streptophyta</taxon>
        <taxon>Embryophyta</taxon>
        <taxon>Tracheophyta</taxon>
        <taxon>Spermatophyta</taxon>
        <taxon>Magnoliopsida</taxon>
        <taxon>Liliopsida</taxon>
        <taxon>Acoraceae</taxon>
        <taxon>Acorus</taxon>
    </lineage>
</organism>
<dbReference type="PANTHER" id="PTHR32401:SF49">
    <property type="entry name" value="OS10G0129200 PROTEIN"/>
    <property type="match status" value="1"/>
</dbReference>
<evidence type="ECO:0000313" key="5">
    <source>
        <dbReference type="EMBL" id="KAK1296269.1"/>
    </source>
</evidence>
<dbReference type="Proteomes" id="UP001180020">
    <property type="component" value="Unassembled WGS sequence"/>
</dbReference>
<dbReference type="PANTHER" id="PTHR32401">
    <property type="entry name" value="CONCANAVALIN A-LIKE LECTIN FAMILY PROTEIN"/>
    <property type="match status" value="1"/>
</dbReference>
<evidence type="ECO:0000256" key="1">
    <source>
        <dbReference type="ARBA" id="ARBA00007606"/>
    </source>
</evidence>
<evidence type="ECO:0000256" key="2">
    <source>
        <dbReference type="ARBA" id="ARBA00022734"/>
    </source>
</evidence>
<feature type="chain" id="PRO_5044024003" description="Legume lectin domain-containing protein" evidence="3">
    <location>
        <begin position="20"/>
        <end position="149"/>
    </location>
</feature>
<dbReference type="SUPFAM" id="SSF49899">
    <property type="entry name" value="Concanavalin A-like lectins/glucanases"/>
    <property type="match status" value="1"/>
</dbReference>